<keyword evidence="4" id="KW-1185">Reference proteome</keyword>
<dbReference type="Gene3D" id="2.160.20.10">
    <property type="entry name" value="Single-stranded right-handed beta-helix, Pectin lyase-like"/>
    <property type="match status" value="2"/>
</dbReference>
<evidence type="ECO:0000313" key="3">
    <source>
        <dbReference type="EMBL" id="PXY02552.1"/>
    </source>
</evidence>
<dbReference type="OrthoDB" id="188639at2"/>
<protein>
    <recommendedName>
        <fullName evidence="5">DUF4955 domain-containing protein</fullName>
    </recommendedName>
</protein>
<evidence type="ECO:0000313" key="4">
    <source>
        <dbReference type="Proteomes" id="UP000248079"/>
    </source>
</evidence>
<comment type="caution">
    <text evidence="3">The sequence shown here is derived from an EMBL/GenBank/DDBJ whole genome shotgun (WGS) entry which is preliminary data.</text>
</comment>
<proteinExistence type="predicted"/>
<dbReference type="InterPro" id="IPR011050">
    <property type="entry name" value="Pectin_lyase_fold/virulence"/>
</dbReference>
<dbReference type="EMBL" id="QFLI01000001">
    <property type="protein sequence ID" value="PXY02552.1"/>
    <property type="molecule type" value="Genomic_DNA"/>
</dbReference>
<name>A0A2V4A1C8_9BACT</name>
<evidence type="ECO:0008006" key="5">
    <source>
        <dbReference type="Google" id="ProtNLM"/>
    </source>
</evidence>
<dbReference type="AlphaFoldDB" id="A0A2V4A1C8"/>
<sequence>MKNFLLLICLLGSTSVFSQKSRLWDDFVAAQNNGTEAKLPDFSYAGYHHGEKGIPTVDYKIFNVVDFGANPNDKKSDRKAVEKAIAAAEQNGSGIIFFPKGRYYFNTKRDPKKPIVVNGNRIVFRGEGSGVDGSELFMENPMPPKNPKQMWSSPSMFKFTGSGGEPKLASVNGKAKRGSFSVQVDNASKIKVGNWVVLKVKNHNPDLVAEELCPCCADEKWTNITQKGVYVSEYHQVKQIDGNTIVFKEPIMRAVDGKYDWGIFNYAHHEDVGVENLAFVGNWKEKFVHHASWLHDGGYKMLILSRLANSWVRDCRFTDVNGACRTSLCANVTIQNCIITGNPGHNAISSNASTRVLIAKVDDQSSQWHAPGVAGPAIGTVLWRVKYTDKTSFETHASQPRATLFDCTEGGFFLGRGGGARHNLPNHLRDLVLWNYKETDGPDKDFEFWSSKTWFWKIIPPIVVGFHGAGTTFKEDQIQELESLGTPVKPESLYESQLELRLGKLPNWIIELKNN</sequence>
<dbReference type="Proteomes" id="UP000248079">
    <property type="component" value="Unassembled WGS sequence"/>
</dbReference>
<gene>
    <name evidence="3" type="ORF">DF185_00210</name>
</gene>
<dbReference type="InterPro" id="IPR024535">
    <property type="entry name" value="RHGA/B-epi-like_pectate_lyase"/>
</dbReference>
<dbReference type="InterPro" id="IPR012334">
    <property type="entry name" value="Pectin_lyas_fold"/>
</dbReference>
<accession>A0A2V4A1C8</accession>
<dbReference type="SUPFAM" id="SSF51126">
    <property type="entry name" value="Pectin lyase-like"/>
    <property type="match status" value="1"/>
</dbReference>
<dbReference type="Pfam" id="PF16315">
    <property type="entry name" value="DUF4955"/>
    <property type="match status" value="1"/>
</dbReference>
<evidence type="ECO:0000259" key="2">
    <source>
        <dbReference type="Pfam" id="PF16315"/>
    </source>
</evidence>
<organism evidence="3 4">
    <name type="scientific">Marinifilum breve</name>
    <dbReference type="NCBI Taxonomy" id="2184082"/>
    <lineage>
        <taxon>Bacteria</taxon>
        <taxon>Pseudomonadati</taxon>
        <taxon>Bacteroidota</taxon>
        <taxon>Bacteroidia</taxon>
        <taxon>Marinilabiliales</taxon>
        <taxon>Marinifilaceae</taxon>
    </lineage>
</organism>
<feature type="domain" description="DUF4955" evidence="2">
    <location>
        <begin position="367"/>
        <end position="512"/>
    </location>
</feature>
<dbReference type="InterPro" id="IPR032532">
    <property type="entry name" value="DUF4955"/>
</dbReference>
<feature type="domain" description="Rhamnogalacturonase A/B/Epimerase-like pectate lyase" evidence="1">
    <location>
        <begin position="61"/>
        <end position="145"/>
    </location>
</feature>
<dbReference type="RefSeq" id="WP_110358713.1">
    <property type="nucleotide sequence ID" value="NZ_QFLI01000001.1"/>
</dbReference>
<reference evidence="3 4" key="1">
    <citation type="submission" date="2018-05" db="EMBL/GenBank/DDBJ databases">
        <title>Marinifilum breve JC075T sp. nov., a marine bacterium isolated from Yongle Blue Hole in the South China Sea.</title>
        <authorList>
            <person name="Fu T."/>
        </authorList>
    </citation>
    <scope>NUCLEOTIDE SEQUENCE [LARGE SCALE GENOMIC DNA]</scope>
    <source>
        <strain evidence="3 4">JC075</strain>
    </source>
</reference>
<evidence type="ECO:0000259" key="1">
    <source>
        <dbReference type="Pfam" id="PF12708"/>
    </source>
</evidence>
<dbReference type="Pfam" id="PF12708">
    <property type="entry name" value="Pect-lyase_RHGA_epim"/>
    <property type="match status" value="1"/>
</dbReference>